<evidence type="ECO:0000256" key="2">
    <source>
        <dbReference type="ARBA" id="ARBA00022552"/>
    </source>
</evidence>
<keyword evidence="4 9" id="KW-0808">Transferase</keyword>
<dbReference type="PANTHER" id="PTHR47816:SF5">
    <property type="entry name" value="RIBOSOMAL RNA LARGE SUBUNIT METHYLTRANSFERASE G"/>
    <property type="match status" value="1"/>
</dbReference>
<dbReference type="Pfam" id="PF05175">
    <property type="entry name" value="MTS"/>
    <property type="match status" value="1"/>
</dbReference>
<comment type="caution">
    <text evidence="9">The sequence shown here is derived from an EMBL/GenBank/DDBJ whole genome shotgun (WGS) entry which is preliminary data.</text>
</comment>
<feature type="region of interest" description="Disordered" evidence="6">
    <location>
        <begin position="371"/>
        <end position="407"/>
    </location>
</feature>
<evidence type="ECO:0000256" key="1">
    <source>
        <dbReference type="ARBA" id="ARBA00022490"/>
    </source>
</evidence>
<evidence type="ECO:0000259" key="8">
    <source>
        <dbReference type="Pfam" id="PF26049"/>
    </source>
</evidence>
<keyword evidence="3 9" id="KW-0489">Methyltransferase</keyword>
<dbReference type="Gene3D" id="3.40.50.150">
    <property type="entry name" value="Vaccinia Virus protein VP39"/>
    <property type="match status" value="2"/>
</dbReference>
<dbReference type="InterPro" id="IPR002052">
    <property type="entry name" value="DNA_methylase_N6_adenine_CS"/>
</dbReference>
<evidence type="ECO:0000256" key="3">
    <source>
        <dbReference type="ARBA" id="ARBA00022603"/>
    </source>
</evidence>
<name>A0A3N2DKX1_9GAMM</name>
<dbReference type="Pfam" id="PF26049">
    <property type="entry name" value="RLMG_N"/>
    <property type="match status" value="1"/>
</dbReference>
<dbReference type="InterPro" id="IPR017237">
    <property type="entry name" value="RLMG"/>
</dbReference>
<feature type="domain" description="Methyltransferase small" evidence="7">
    <location>
        <begin position="198"/>
        <end position="370"/>
    </location>
</feature>
<dbReference type="InterPro" id="IPR046977">
    <property type="entry name" value="RsmC/RlmG"/>
</dbReference>
<dbReference type="Proteomes" id="UP000275394">
    <property type="component" value="Unassembled WGS sequence"/>
</dbReference>
<organism evidence="9 10">
    <name type="scientific">Sinobacterium caligoides</name>
    <dbReference type="NCBI Taxonomy" id="933926"/>
    <lineage>
        <taxon>Bacteria</taxon>
        <taxon>Pseudomonadati</taxon>
        <taxon>Pseudomonadota</taxon>
        <taxon>Gammaproteobacteria</taxon>
        <taxon>Cellvibrionales</taxon>
        <taxon>Spongiibacteraceae</taxon>
        <taxon>Sinobacterium</taxon>
    </lineage>
</organism>
<keyword evidence="5" id="KW-0949">S-adenosyl-L-methionine</keyword>
<dbReference type="PROSITE" id="PS00092">
    <property type="entry name" value="N6_MTASE"/>
    <property type="match status" value="1"/>
</dbReference>
<evidence type="ECO:0000256" key="4">
    <source>
        <dbReference type="ARBA" id="ARBA00022679"/>
    </source>
</evidence>
<dbReference type="InterPro" id="IPR058679">
    <property type="entry name" value="RlmG_N"/>
</dbReference>
<evidence type="ECO:0000313" key="9">
    <source>
        <dbReference type="EMBL" id="ROR99994.1"/>
    </source>
</evidence>
<proteinExistence type="predicted"/>
<evidence type="ECO:0000313" key="10">
    <source>
        <dbReference type="Proteomes" id="UP000275394"/>
    </source>
</evidence>
<dbReference type="SUPFAM" id="SSF53335">
    <property type="entry name" value="S-adenosyl-L-methionine-dependent methyltransferases"/>
    <property type="match status" value="1"/>
</dbReference>
<dbReference type="EMBL" id="RKHR01000005">
    <property type="protein sequence ID" value="ROR99994.1"/>
    <property type="molecule type" value="Genomic_DNA"/>
</dbReference>
<dbReference type="AlphaFoldDB" id="A0A3N2DKX1"/>
<dbReference type="PIRSF" id="PIRSF037565">
    <property type="entry name" value="RRNA_m2G_Mtase_RsmD_prd"/>
    <property type="match status" value="1"/>
</dbReference>
<dbReference type="InterPro" id="IPR007848">
    <property type="entry name" value="Small_mtfrase_dom"/>
</dbReference>
<evidence type="ECO:0000256" key="6">
    <source>
        <dbReference type="SAM" id="MobiDB-lite"/>
    </source>
</evidence>
<sequence>MKQLTTPYGELTLDRYPRTTDKNLQAWDAADSYLLNNLHERGELGRVLVINDTFGTITTAIHDSDVTLWSDSKLAEIAVEVNYGHNLFPLHYTFVPSTELPHGRFDTIVIKIPQTNAYFDDILSQLPLLMHEKTQLVCGGMVKFWTNSWPQAVADRIGHSDCSLTWKKARLIFSDGSQLPAKQKPIEQASYDVEPLDMTIRKLSNVYGQGYLDIGARILMQELVPFDDVEHIADLGCGSGELGLMALKMNPKANVEFIDESYQAVLSAQENVAANLPDCLDRCRFTCNDGMINKPRSLYGAILCNPPFHQQQTIGDHIAWGMMQQARRALSNHGELWLVGNRHLNYHVKMMRLFGNCEQVGGNKKFVVLKSIKQPQTKDSSPVRPSESTNGASQQSPYGAARRNSKK</sequence>
<keyword evidence="10" id="KW-1185">Reference proteome</keyword>
<dbReference type="OrthoDB" id="29650at2"/>
<dbReference type="CDD" id="cd02440">
    <property type="entry name" value="AdoMet_MTases"/>
    <property type="match status" value="1"/>
</dbReference>
<keyword evidence="1" id="KW-0963">Cytoplasm</keyword>
<dbReference type="InterPro" id="IPR029063">
    <property type="entry name" value="SAM-dependent_MTases_sf"/>
</dbReference>
<protein>
    <submittedName>
        <fullName evidence="9">16S rRNA (Guanine1207-N2)-methyltransferase/23S rRNA (Guanine1835-N2)-methyltransferase</fullName>
    </submittedName>
</protein>
<evidence type="ECO:0000259" key="7">
    <source>
        <dbReference type="Pfam" id="PF05175"/>
    </source>
</evidence>
<dbReference type="RefSeq" id="WP_123712993.1">
    <property type="nucleotide sequence ID" value="NZ_RKHR01000005.1"/>
</dbReference>
<dbReference type="GO" id="GO:0008990">
    <property type="term" value="F:rRNA (guanine-N2-)-methyltransferase activity"/>
    <property type="evidence" value="ECO:0007669"/>
    <property type="project" value="InterPro"/>
</dbReference>
<feature type="domain" description="RlmG N-terminal" evidence="8">
    <location>
        <begin position="1"/>
        <end position="175"/>
    </location>
</feature>
<accession>A0A3N2DKX1</accession>
<dbReference type="GO" id="GO:0003676">
    <property type="term" value="F:nucleic acid binding"/>
    <property type="evidence" value="ECO:0007669"/>
    <property type="project" value="InterPro"/>
</dbReference>
<reference evidence="9 10" key="1">
    <citation type="submission" date="2018-11" db="EMBL/GenBank/DDBJ databases">
        <title>Genomic Encyclopedia of Type Strains, Phase IV (KMG-IV): sequencing the most valuable type-strain genomes for metagenomic binning, comparative biology and taxonomic classification.</title>
        <authorList>
            <person name="Goeker M."/>
        </authorList>
    </citation>
    <scope>NUCLEOTIDE SEQUENCE [LARGE SCALE GENOMIC DNA]</scope>
    <source>
        <strain evidence="9 10">DSM 100316</strain>
    </source>
</reference>
<keyword evidence="2" id="KW-0698">rRNA processing</keyword>
<feature type="compositionally biased region" description="Polar residues" evidence="6">
    <location>
        <begin position="386"/>
        <end position="397"/>
    </location>
</feature>
<dbReference type="GO" id="GO:0005737">
    <property type="term" value="C:cytoplasm"/>
    <property type="evidence" value="ECO:0007669"/>
    <property type="project" value="InterPro"/>
</dbReference>
<gene>
    <name evidence="9" type="ORF">EDC56_2629</name>
</gene>
<evidence type="ECO:0000256" key="5">
    <source>
        <dbReference type="ARBA" id="ARBA00022691"/>
    </source>
</evidence>
<dbReference type="PANTHER" id="PTHR47816">
    <property type="entry name" value="RIBOSOMAL RNA SMALL SUBUNIT METHYLTRANSFERASE C"/>
    <property type="match status" value="1"/>
</dbReference>